<dbReference type="GO" id="GO:0016020">
    <property type="term" value="C:membrane"/>
    <property type="evidence" value="ECO:0007669"/>
    <property type="project" value="UniProtKB-SubCell"/>
</dbReference>
<evidence type="ECO:0000256" key="5">
    <source>
        <dbReference type="SAM" id="Phobius"/>
    </source>
</evidence>
<evidence type="ECO:0000313" key="6">
    <source>
        <dbReference type="EMBL" id="RWS25553.1"/>
    </source>
</evidence>
<dbReference type="Proteomes" id="UP000288716">
    <property type="component" value="Unassembled WGS sequence"/>
</dbReference>
<dbReference type="STRING" id="299467.A0A443SDF6"/>
<feature type="transmembrane region" description="Helical" evidence="5">
    <location>
        <begin position="29"/>
        <end position="53"/>
    </location>
</feature>
<dbReference type="VEuPathDB" id="VectorBase:LDEU006488"/>
<comment type="subcellular location">
    <subcellularLocation>
        <location evidence="1">Membrane</location>
        <topology evidence="1">Multi-pass membrane protein</topology>
    </subcellularLocation>
</comment>
<comment type="caution">
    <text evidence="6">The sequence shown here is derived from an EMBL/GenBank/DDBJ whole genome shotgun (WGS) entry which is preliminary data.</text>
</comment>
<name>A0A443SDF6_9ACAR</name>
<dbReference type="Gene3D" id="1.20.140.150">
    <property type="match status" value="1"/>
</dbReference>
<dbReference type="Pfam" id="PF13903">
    <property type="entry name" value="Claudin_2"/>
    <property type="match status" value="1"/>
</dbReference>
<keyword evidence="7" id="KW-1185">Reference proteome</keyword>
<evidence type="ECO:0000256" key="3">
    <source>
        <dbReference type="ARBA" id="ARBA00022989"/>
    </source>
</evidence>
<dbReference type="InterPro" id="IPR004031">
    <property type="entry name" value="PMP22/EMP/MP20/Claudin"/>
</dbReference>
<keyword evidence="3 5" id="KW-1133">Transmembrane helix</keyword>
<dbReference type="AlphaFoldDB" id="A0A443SDF6"/>
<evidence type="ECO:0000313" key="7">
    <source>
        <dbReference type="Proteomes" id="UP000288716"/>
    </source>
</evidence>
<evidence type="ECO:0000256" key="4">
    <source>
        <dbReference type="ARBA" id="ARBA00023136"/>
    </source>
</evidence>
<dbReference type="PANTHER" id="PTHR21284:SF12">
    <property type="entry name" value="EG:80H7.2 PROTEIN"/>
    <property type="match status" value="1"/>
</dbReference>
<proteinExistence type="predicted"/>
<reference evidence="6 7" key="1">
    <citation type="journal article" date="2018" name="Gigascience">
        <title>Genomes of trombidid mites reveal novel predicted allergens and laterally-transferred genes associated with secondary metabolism.</title>
        <authorList>
            <person name="Dong X."/>
            <person name="Chaisiri K."/>
            <person name="Xia D."/>
            <person name="Armstrong S.D."/>
            <person name="Fang Y."/>
            <person name="Donnelly M.J."/>
            <person name="Kadowaki T."/>
            <person name="McGarry J.W."/>
            <person name="Darby A.C."/>
            <person name="Makepeace B.L."/>
        </authorList>
    </citation>
    <scope>NUCLEOTIDE SEQUENCE [LARGE SCALE GENOMIC DNA]</scope>
    <source>
        <strain evidence="6">UoL-UT</strain>
    </source>
</reference>
<dbReference type="OrthoDB" id="6140671at2759"/>
<feature type="transmembrane region" description="Helical" evidence="5">
    <location>
        <begin position="109"/>
        <end position="140"/>
    </location>
</feature>
<gene>
    <name evidence="6" type="ORF">B4U80_02775</name>
</gene>
<sequence>MAVSTISGGSVETEDRIRRDEKSKISRQLTIGSLVCLLSWILLIIAFSSPYWLSSYKYTYSSFVRLGLWDFCFRDFRHPYFQYDDKFDGCHWIYSSKYHNIRDWLQPPWFIFVQAMMVIALIFSLLTLIVIAFVLMLFFIRYQFIAIGIAFILEVLAGTQREKSVTGAVRVMNVFLKHIAFRK</sequence>
<dbReference type="GO" id="GO:0005918">
    <property type="term" value="C:septate junction"/>
    <property type="evidence" value="ECO:0007669"/>
    <property type="project" value="TreeGrafter"/>
</dbReference>
<dbReference type="EMBL" id="NCKV01003588">
    <property type="protein sequence ID" value="RWS25553.1"/>
    <property type="molecule type" value="Genomic_DNA"/>
</dbReference>
<dbReference type="PANTHER" id="PTHR21284">
    <property type="entry name" value="EG:80H7.2 PROTEIN"/>
    <property type="match status" value="1"/>
</dbReference>
<evidence type="ECO:0000256" key="2">
    <source>
        <dbReference type="ARBA" id="ARBA00022692"/>
    </source>
</evidence>
<dbReference type="GO" id="GO:0019991">
    <property type="term" value="P:septate junction assembly"/>
    <property type="evidence" value="ECO:0007669"/>
    <property type="project" value="TreeGrafter"/>
</dbReference>
<keyword evidence="4 5" id="KW-0472">Membrane</keyword>
<organism evidence="6 7">
    <name type="scientific">Leptotrombidium deliense</name>
    <dbReference type="NCBI Taxonomy" id="299467"/>
    <lineage>
        <taxon>Eukaryota</taxon>
        <taxon>Metazoa</taxon>
        <taxon>Ecdysozoa</taxon>
        <taxon>Arthropoda</taxon>
        <taxon>Chelicerata</taxon>
        <taxon>Arachnida</taxon>
        <taxon>Acari</taxon>
        <taxon>Acariformes</taxon>
        <taxon>Trombidiformes</taxon>
        <taxon>Prostigmata</taxon>
        <taxon>Anystina</taxon>
        <taxon>Parasitengona</taxon>
        <taxon>Trombiculoidea</taxon>
        <taxon>Trombiculidae</taxon>
        <taxon>Leptotrombidium</taxon>
    </lineage>
</organism>
<dbReference type="GO" id="GO:0035151">
    <property type="term" value="P:regulation of tube size, open tracheal system"/>
    <property type="evidence" value="ECO:0007669"/>
    <property type="project" value="TreeGrafter"/>
</dbReference>
<accession>A0A443SDF6</accession>
<evidence type="ECO:0000256" key="1">
    <source>
        <dbReference type="ARBA" id="ARBA00004141"/>
    </source>
</evidence>
<keyword evidence="2 5" id="KW-0812">Transmembrane</keyword>
<protein>
    <submittedName>
        <fullName evidence="6">Uncharacterized protein</fullName>
    </submittedName>
</protein>